<name>A0ABM0MCH5_SACKO</name>
<dbReference type="InterPro" id="IPR002110">
    <property type="entry name" value="Ankyrin_rpt"/>
</dbReference>
<keyword evidence="1" id="KW-0040">ANK repeat</keyword>
<dbReference type="Gene3D" id="1.25.40.20">
    <property type="entry name" value="Ankyrin repeat-containing domain"/>
    <property type="match status" value="1"/>
</dbReference>
<reference evidence="4" key="1">
    <citation type="submission" date="2025-08" db="UniProtKB">
        <authorList>
            <consortium name="RefSeq"/>
        </authorList>
    </citation>
    <scope>IDENTIFICATION</scope>
    <source>
        <tissue evidence="4">Testes</tissue>
    </source>
</reference>
<dbReference type="InterPro" id="IPR036036">
    <property type="entry name" value="SOCS_box-like_dom_sf"/>
</dbReference>
<dbReference type="InterPro" id="IPR036770">
    <property type="entry name" value="Ankyrin_rpt-contain_sf"/>
</dbReference>
<dbReference type="PROSITE" id="PS50088">
    <property type="entry name" value="ANK_REPEAT"/>
    <property type="match status" value="1"/>
</dbReference>
<evidence type="ECO:0000313" key="3">
    <source>
        <dbReference type="Proteomes" id="UP000694865"/>
    </source>
</evidence>
<dbReference type="Pfam" id="PF07525">
    <property type="entry name" value="SOCS_box"/>
    <property type="match status" value="1"/>
</dbReference>
<dbReference type="GeneID" id="102808793"/>
<dbReference type="SMART" id="SM00969">
    <property type="entry name" value="SOCS_box"/>
    <property type="match status" value="1"/>
</dbReference>
<accession>A0ABM0MCH5</accession>
<dbReference type="SUPFAM" id="SSF158235">
    <property type="entry name" value="SOCS box-like"/>
    <property type="match status" value="1"/>
</dbReference>
<evidence type="ECO:0000256" key="1">
    <source>
        <dbReference type="PROSITE-ProRule" id="PRU00023"/>
    </source>
</evidence>
<dbReference type="InterPro" id="IPR001496">
    <property type="entry name" value="SOCS_box"/>
</dbReference>
<dbReference type="Pfam" id="PF12796">
    <property type="entry name" value="Ank_2"/>
    <property type="match status" value="1"/>
</dbReference>
<keyword evidence="3" id="KW-1185">Reference proteome</keyword>
<feature type="domain" description="SOCS box" evidence="2">
    <location>
        <begin position="215"/>
        <end position="254"/>
    </location>
</feature>
<dbReference type="InterPro" id="IPR052391">
    <property type="entry name" value="E3_Ligase-Neurotoxin"/>
</dbReference>
<evidence type="ECO:0000259" key="2">
    <source>
        <dbReference type="PROSITE" id="PS50225"/>
    </source>
</evidence>
<proteinExistence type="predicted"/>
<dbReference type="SUPFAM" id="SSF48403">
    <property type="entry name" value="Ankyrin repeat"/>
    <property type="match status" value="1"/>
</dbReference>
<dbReference type="PROSITE" id="PS50225">
    <property type="entry name" value="SOCS"/>
    <property type="match status" value="1"/>
</dbReference>
<sequence length="254" mass="29264">MTLYVTFISAIQKRKLPESIEKLRKQVSFEWEEGVLKELTASDALASAIEHNHVSYVDYLLREYKMDALHMQERCCSHLILAVKWNRHLALETILFHMTKWDSKTTINNNRGSHLKTAVHVSCELRRYECLKMLISYGANSNTRDIMGNTPLEYCLFGSNEQCHVNICNKCVQLIVNSISHIDISIKERFDKLKGERPNDNYLSVIELPPMPARLTQLCRCTIRTSLGLQGRLPYNIQLLPLPPLLLSYVSLES</sequence>
<organism evidence="3 4">
    <name type="scientific">Saccoglossus kowalevskii</name>
    <name type="common">Acorn worm</name>
    <dbReference type="NCBI Taxonomy" id="10224"/>
    <lineage>
        <taxon>Eukaryota</taxon>
        <taxon>Metazoa</taxon>
        <taxon>Hemichordata</taxon>
        <taxon>Enteropneusta</taxon>
        <taxon>Harrimaniidae</taxon>
        <taxon>Saccoglossus</taxon>
    </lineage>
</organism>
<dbReference type="PANTHER" id="PTHR24133">
    <property type="entry name" value="ANKYRIN DOMAIN-CONTAINING"/>
    <property type="match status" value="1"/>
</dbReference>
<feature type="repeat" description="ANK" evidence="1">
    <location>
        <begin position="114"/>
        <end position="146"/>
    </location>
</feature>
<dbReference type="RefSeq" id="XP_006817716.1">
    <property type="nucleotide sequence ID" value="XM_006817653.1"/>
</dbReference>
<dbReference type="PANTHER" id="PTHR24133:SF57">
    <property type="entry name" value="ANKYRIN-3-LIKE PROTEIN"/>
    <property type="match status" value="1"/>
</dbReference>
<dbReference type="Proteomes" id="UP000694865">
    <property type="component" value="Unplaced"/>
</dbReference>
<gene>
    <name evidence="4" type="primary">LOC102808793</name>
</gene>
<dbReference type="SMART" id="SM00248">
    <property type="entry name" value="ANK"/>
    <property type="match status" value="3"/>
</dbReference>
<evidence type="ECO:0000313" key="4">
    <source>
        <dbReference type="RefSeq" id="XP_006817716.1"/>
    </source>
</evidence>
<protein>
    <submittedName>
        <fullName evidence="4">Ankyrin repeat domain-containing protein 9-like</fullName>
    </submittedName>
</protein>